<feature type="domain" description="Retrotransposon gag" evidence="1">
    <location>
        <begin position="54"/>
        <end position="119"/>
    </location>
</feature>
<dbReference type="EMBL" id="JACGWN010000003">
    <property type="protein sequence ID" value="KAL0454828.1"/>
    <property type="molecule type" value="Genomic_DNA"/>
</dbReference>
<dbReference type="AlphaFoldDB" id="A0AAW2XL48"/>
<accession>A0AAW2XL48</accession>
<name>A0AAW2XL48_9LAMI</name>
<proteinExistence type="predicted"/>
<reference evidence="2" key="1">
    <citation type="submission" date="2020-06" db="EMBL/GenBank/DDBJ databases">
        <authorList>
            <person name="Li T."/>
            <person name="Hu X."/>
            <person name="Zhang T."/>
            <person name="Song X."/>
            <person name="Zhang H."/>
            <person name="Dai N."/>
            <person name="Sheng W."/>
            <person name="Hou X."/>
            <person name="Wei L."/>
        </authorList>
    </citation>
    <scope>NUCLEOTIDE SEQUENCE</scope>
    <source>
        <strain evidence="2">KEN1</strain>
        <tissue evidence="2">Leaf</tissue>
    </source>
</reference>
<reference evidence="2" key="2">
    <citation type="journal article" date="2024" name="Plant">
        <title>Genomic evolution and insights into agronomic trait innovations of Sesamum species.</title>
        <authorList>
            <person name="Miao H."/>
            <person name="Wang L."/>
            <person name="Qu L."/>
            <person name="Liu H."/>
            <person name="Sun Y."/>
            <person name="Le M."/>
            <person name="Wang Q."/>
            <person name="Wei S."/>
            <person name="Zheng Y."/>
            <person name="Lin W."/>
            <person name="Duan Y."/>
            <person name="Cao H."/>
            <person name="Xiong S."/>
            <person name="Wang X."/>
            <person name="Wei L."/>
            <person name="Li C."/>
            <person name="Ma Q."/>
            <person name="Ju M."/>
            <person name="Zhao R."/>
            <person name="Li G."/>
            <person name="Mu C."/>
            <person name="Tian Q."/>
            <person name="Mei H."/>
            <person name="Zhang T."/>
            <person name="Gao T."/>
            <person name="Zhang H."/>
        </authorList>
    </citation>
    <scope>NUCLEOTIDE SEQUENCE</scope>
    <source>
        <strain evidence="2">KEN1</strain>
    </source>
</reference>
<organism evidence="2">
    <name type="scientific">Sesamum latifolium</name>
    <dbReference type="NCBI Taxonomy" id="2727402"/>
    <lineage>
        <taxon>Eukaryota</taxon>
        <taxon>Viridiplantae</taxon>
        <taxon>Streptophyta</taxon>
        <taxon>Embryophyta</taxon>
        <taxon>Tracheophyta</taxon>
        <taxon>Spermatophyta</taxon>
        <taxon>Magnoliopsida</taxon>
        <taxon>eudicotyledons</taxon>
        <taxon>Gunneridae</taxon>
        <taxon>Pentapetalae</taxon>
        <taxon>asterids</taxon>
        <taxon>lamiids</taxon>
        <taxon>Lamiales</taxon>
        <taxon>Pedaliaceae</taxon>
        <taxon>Sesamum</taxon>
    </lineage>
</organism>
<comment type="caution">
    <text evidence="2">The sequence shown here is derived from an EMBL/GenBank/DDBJ whole genome shotgun (WGS) entry which is preliminary data.</text>
</comment>
<protein>
    <recommendedName>
        <fullName evidence="1">Retrotransposon gag domain-containing protein</fullName>
    </recommendedName>
</protein>
<evidence type="ECO:0000313" key="2">
    <source>
        <dbReference type="EMBL" id="KAL0454828.1"/>
    </source>
</evidence>
<evidence type="ECO:0000259" key="1">
    <source>
        <dbReference type="Pfam" id="PF03732"/>
    </source>
</evidence>
<dbReference type="InterPro" id="IPR005162">
    <property type="entry name" value="Retrotrans_gag_dom"/>
</dbReference>
<dbReference type="Pfam" id="PF03732">
    <property type="entry name" value="Retrotrans_gag"/>
    <property type="match status" value="1"/>
</dbReference>
<gene>
    <name evidence="2" type="ORF">Slati_0822000</name>
</gene>
<sequence>MVELHQQVTKETMPTKCSIPFSDYIMVEELPAHFRAPSHLPTYDSAFHPAEHIQFSSLFQHQFASSEKYQKSIICLFRVKQEDNETLRGYVQCFNTTIFEVPTAHQEVLVSKFTQGLRRGSFFKCLAKIPAINFLDVLVWAEKYMNLEDAWLVRRNNRNRRRENELSSSSRNNPLDLKRALYPAYY</sequence>